<evidence type="ECO:0000313" key="2">
    <source>
        <dbReference type="EMBL" id="ADE20006.1"/>
    </source>
</evidence>
<feature type="transmembrane region" description="Helical" evidence="1">
    <location>
        <begin position="150"/>
        <end position="173"/>
    </location>
</feature>
<proteinExistence type="predicted"/>
<feature type="transmembrane region" description="Helical" evidence="1">
    <location>
        <begin position="236"/>
        <end position="257"/>
    </location>
</feature>
<feature type="transmembrane region" description="Helical" evidence="1">
    <location>
        <begin position="66"/>
        <end position="85"/>
    </location>
</feature>
<dbReference type="KEGG" id="mcd:MCRO_0643"/>
<feature type="transmembrane region" description="Helical" evidence="1">
    <location>
        <begin position="118"/>
        <end position="138"/>
    </location>
</feature>
<keyword evidence="1" id="KW-1133">Transmembrane helix</keyword>
<name>D5E657_MYCCM</name>
<reference evidence="2 3" key="3">
    <citation type="journal article" date="2011" name="J. Bacteriol.">
        <title>Genome sequences of Mycoplasma alligatoris A21JP2T and Mycoplasma crocodyli MP145T.</title>
        <authorList>
            <person name="Brown D.R."/>
            <person name="Farmerie W.G."/>
            <person name="May M."/>
            <person name="Benders G.A."/>
            <person name="Durkin A.S."/>
            <person name="Hlavinka K."/>
            <person name="Hostetler J."/>
            <person name="Jackson J."/>
            <person name="Johnson J."/>
            <person name="Miller R.H."/>
            <person name="Paralanov V."/>
            <person name="Radune D."/>
            <person name="Szczypinski B."/>
            <person name="Glass J.I."/>
        </authorList>
    </citation>
    <scope>NUCLEOTIDE SEQUENCE [LARGE SCALE GENOMIC DNA]</scope>
    <source>
        <strain evidence="3">ATCC 51981 / MP145</strain>
    </source>
</reference>
<keyword evidence="1" id="KW-0812">Transmembrane</keyword>
<protein>
    <submittedName>
        <fullName evidence="2">Putative membrane protein</fullName>
    </submittedName>
</protein>
<dbReference type="HOGENOM" id="CLU_946007_0_0_14"/>
<keyword evidence="1" id="KW-0472">Membrane</keyword>
<reference key="2">
    <citation type="submission" date="2010-03" db="EMBL/GenBank/DDBJ databases">
        <authorList>
            <person name="Ma Z."/>
            <person name="Wang X."/>
            <person name="Liu H."/>
        </authorList>
    </citation>
    <scope>NUCLEOTIDE SEQUENCE</scope>
    <source>
        <strain>MP145</strain>
    </source>
</reference>
<dbReference type="STRING" id="512564.MCRO_0643"/>
<keyword evidence="3" id="KW-1185">Reference proteome</keyword>
<accession>D5E657</accession>
<evidence type="ECO:0000313" key="3">
    <source>
        <dbReference type="Proteomes" id="UP000001845"/>
    </source>
</evidence>
<reference evidence="3" key="1">
    <citation type="submission" date="2010-03" db="EMBL/GenBank/DDBJ databases">
        <title>The complete genome of Mycoplasma crocodyli MP145.</title>
        <authorList>
            <person name="Glass J.I."/>
            <person name="Durkin A.S."/>
            <person name="Hostetler J."/>
            <person name="Jackson J."/>
            <person name="Johnson J."/>
            <person name="May M.A."/>
            <person name="Paralanov V."/>
            <person name="Radune D."/>
            <person name="Szczypinski B."/>
            <person name="Brown D.R."/>
        </authorList>
    </citation>
    <scope>NUCLEOTIDE SEQUENCE [LARGE SCALE GENOMIC DNA]</scope>
    <source>
        <strain evidence="3">ATCC 51981 / MP145</strain>
    </source>
</reference>
<organism evidence="2 3">
    <name type="scientific">Mycoplasma crocodyli (strain ATCC 51981 / MP145)</name>
    <dbReference type="NCBI Taxonomy" id="512564"/>
    <lineage>
        <taxon>Bacteria</taxon>
        <taxon>Bacillati</taxon>
        <taxon>Mycoplasmatota</taxon>
        <taxon>Mollicutes</taxon>
        <taxon>Mycoplasmataceae</taxon>
        <taxon>Mycoplasma</taxon>
    </lineage>
</organism>
<feature type="transmembrane region" description="Helical" evidence="1">
    <location>
        <begin position="92"/>
        <end position="112"/>
    </location>
</feature>
<dbReference type="EMBL" id="CP001991">
    <property type="protein sequence ID" value="ADE20006.1"/>
    <property type="molecule type" value="Genomic_DNA"/>
</dbReference>
<feature type="transmembrane region" description="Helical" evidence="1">
    <location>
        <begin position="12"/>
        <end position="30"/>
    </location>
</feature>
<feature type="transmembrane region" description="Helical" evidence="1">
    <location>
        <begin position="205"/>
        <end position="224"/>
    </location>
</feature>
<gene>
    <name evidence="2" type="ordered locus">MCRO_0643</name>
</gene>
<feature type="transmembrane region" description="Helical" evidence="1">
    <location>
        <begin position="263"/>
        <end position="284"/>
    </location>
</feature>
<dbReference type="RefSeq" id="WP_013054782.1">
    <property type="nucleotide sequence ID" value="NC_014014.1"/>
</dbReference>
<sequence>MIKLLQKNKKIINIFTLVLLIVGIIVFFGSRNFYNSNLYQDPITNKLLHRSYYSEYFEIKKNSIEIFLISSLIISTAIILFTIFSKWKIVNIALLGITIIINLIWIFLTIIWTSGPSFYVHVVIIVTFIFLNIYLIIWELLRGTQREDHIIYVNKITNLIIYFVFGYLFYVIVNNDIYLVSYKNLKESSDDVFKPLFNSQNSGRYNFISTLIIFMLFVPISLLYSQITKSENIKKAISFITFGVVSFILLLIVLSLIKQPYTFELTVIINSIIIIWFLLLINLYQFTMLRKDTN</sequence>
<evidence type="ECO:0000256" key="1">
    <source>
        <dbReference type="SAM" id="Phobius"/>
    </source>
</evidence>
<dbReference type="AlphaFoldDB" id="D5E657"/>
<dbReference type="Proteomes" id="UP000001845">
    <property type="component" value="Chromosome"/>
</dbReference>